<feature type="region of interest" description="Disordered" evidence="1">
    <location>
        <begin position="59"/>
        <end position="86"/>
    </location>
</feature>
<dbReference type="AlphaFoldDB" id="A0A9D2P0J6"/>
<dbReference type="Proteomes" id="UP000823882">
    <property type="component" value="Unassembled WGS sequence"/>
</dbReference>
<evidence type="ECO:0000313" key="3">
    <source>
        <dbReference type="Proteomes" id="UP000823882"/>
    </source>
</evidence>
<gene>
    <name evidence="2" type="ORF">H9701_06620</name>
</gene>
<accession>A0A9D2P0J6</accession>
<proteinExistence type="predicted"/>
<comment type="caution">
    <text evidence="2">The sequence shown here is derived from an EMBL/GenBank/DDBJ whole genome shotgun (WGS) entry which is preliminary data.</text>
</comment>
<reference evidence="2" key="2">
    <citation type="submission" date="2021-04" db="EMBL/GenBank/DDBJ databases">
        <authorList>
            <person name="Gilroy R."/>
        </authorList>
    </citation>
    <scope>NUCLEOTIDE SEQUENCE</scope>
    <source>
        <strain evidence="2">CHK186-1790</strain>
    </source>
</reference>
<sequence length="148" mass="15812">MNVLILTVPSAEGADLVEMRDFVLESLELGVLILGLGVSWKIEQFPELGYVGVQTAQVDQAPTLPEPEAEPPGGDPPPGFTGKGAGEKQQVLDALVQYRDRKGLGSLEALARPGGPTTQELRDALLRRKLPMETWRQIGAALAQDGEG</sequence>
<name>A0A9D2P0J6_9FIRM</name>
<evidence type="ECO:0000313" key="2">
    <source>
        <dbReference type="EMBL" id="HJC41209.1"/>
    </source>
</evidence>
<protein>
    <submittedName>
        <fullName evidence="2">Uncharacterized protein</fullName>
    </submittedName>
</protein>
<evidence type="ECO:0000256" key="1">
    <source>
        <dbReference type="SAM" id="MobiDB-lite"/>
    </source>
</evidence>
<reference evidence="2" key="1">
    <citation type="journal article" date="2021" name="PeerJ">
        <title>Extensive microbial diversity within the chicken gut microbiome revealed by metagenomics and culture.</title>
        <authorList>
            <person name="Gilroy R."/>
            <person name="Ravi A."/>
            <person name="Getino M."/>
            <person name="Pursley I."/>
            <person name="Horton D.L."/>
            <person name="Alikhan N.F."/>
            <person name="Baker D."/>
            <person name="Gharbi K."/>
            <person name="Hall N."/>
            <person name="Watson M."/>
            <person name="Adriaenssens E.M."/>
            <person name="Foster-Nyarko E."/>
            <person name="Jarju S."/>
            <person name="Secka A."/>
            <person name="Antonio M."/>
            <person name="Oren A."/>
            <person name="Chaudhuri R.R."/>
            <person name="La Ragione R."/>
            <person name="Hildebrand F."/>
            <person name="Pallen M.J."/>
        </authorList>
    </citation>
    <scope>NUCLEOTIDE SEQUENCE</scope>
    <source>
        <strain evidence="2">CHK186-1790</strain>
    </source>
</reference>
<organism evidence="2 3">
    <name type="scientific">Candidatus Intestinimonas pullistercoris</name>
    <dbReference type="NCBI Taxonomy" id="2838623"/>
    <lineage>
        <taxon>Bacteria</taxon>
        <taxon>Bacillati</taxon>
        <taxon>Bacillota</taxon>
        <taxon>Clostridia</taxon>
        <taxon>Eubacteriales</taxon>
        <taxon>Intestinimonas</taxon>
    </lineage>
</organism>
<dbReference type="EMBL" id="DWWJ01000113">
    <property type="protein sequence ID" value="HJC41209.1"/>
    <property type="molecule type" value="Genomic_DNA"/>
</dbReference>